<sequence length="213" mass="23739">MSMLCQVAFRPPNLCLRPASCARQFVKIKSIADLVPSSKQPIMDDAARAEYIANTSNNRATSRVTPAVLDPVRVKLPDSDREFRLDEVATVSVRDGSTLLITIFEEDTMKHVEKGLYDSKLPNIMPQKQQPHDKNPDTKANRRIKRGPGHGVSPQIGGCSRPDSKTSPGQPETRNLQKHSVELTDSHITDVDKIITDLKKAYRQAFGLVELRL</sequence>
<proteinExistence type="predicted"/>
<organism evidence="3 4">
    <name type="scientific">Mycena rosella</name>
    <name type="common">Pink bonnet</name>
    <name type="synonym">Agaricus rosellus</name>
    <dbReference type="NCBI Taxonomy" id="1033263"/>
    <lineage>
        <taxon>Eukaryota</taxon>
        <taxon>Fungi</taxon>
        <taxon>Dikarya</taxon>
        <taxon>Basidiomycota</taxon>
        <taxon>Agaricomycotina</taxon>
        <taxon>Agaricomycetes</taxon>
        <taxon>Agaricomycetidae</taxon>
        <taxon>Agaricales</taxon>
        <taxon>Marasmiineae</taxon>
        <taxon>Mycenaceae</taxon>
        <taxon>Mycena</taxon>
    </lineage>
</organism>
<comment type="caution">
    <text evidence="3">The sequence shown here is derived from an EMBL/GenBank/DDBJ whole genome shotgun (WGS) entry which is preliminary data.</text>
</comment>
<dbReference type="Pfam" id="PF01765">
    <property type="entry name" value="RRF"/>
    <property type="match status" value="1"/>
</dbReference>
<feature type="compositionally biased region" description="Polar residues" evidence="1">
    <location>
        <begin position="165"/>
        <end position="174"/>
    </location>
</feature>
<dbReference type="InterPro" id="IPR023584">
    <property type="entry name" value="Ribosome_recyc_fac_dom"/>
</dbReference>
<gene>
    <name evidence="3" type="ORF">B0H17DRAFT_1145092</name>
</gene>
<dbReference type="Proteomes" id="UP001221757">
    <property type="component" value="Unassembled WGS sequence"/>
</dbReference>
<accession>A0AAD7CRR4</accession>
<reference evidence="3" key="1">
    <citation type="submission" date="2023-03" db="EMBL/GenBank/DDBJ databases">
        <title>Massive genome expansion in bonnet fungi (Mycena s.s.) driven by repeated elements and novel gene families across ecological guilds.</title>
        <authorList>
            <consortium name="Lawrence Berkeley National Laboratory"/>
            <person name="Harder C.B."/>
            <person name="Miyauchi S."/>
            <person name="Viragh M."/>
            <person name="Kuo A."/>
            <person name="Thoen E."/>
            <person name="Andreopoulos B."/>
            <person name="Lu D."/>
            <person name="Skrede I."/>
            <person name="Drula E."/>
            <person name="Henrissat B."/>
            <person name="Morin E."/>
            <person name="Kohler A."/>
            <person name="Barry K."/>
            <person name="LaButti K."/>
            <person name="Morin E."/>
            <person name="Salamov A."/>
            <person name="Lipzen A."/>
            <person name="Mereny Z."/>
            <person name="Hegedus B."/>
            <person name="Baldrian P."/>
            <person name="Stursova M."/>
            <person name="Weitz H."/>
            <person name="Taylor A."/>
            <person name="Grigoriev I.V."/>
            <person name="Nagy L.G."/>
            <person name="Martin F."/>
            <person name="Kauserud H."/>
        </authorList>
    </citation>
    <scope>NUCLEOTIDE SEQUENCE</scope>
    <source>
        <strain evidence="3">CBHHK067</strain>
    </source>
</reference>
<evidence type="ECO:0000259" key="2">
    <source>
        <dbReference type="Pfam" id="PF01765"/>
    </source>
</evidence>
<dbReference type="InterPro" id="IPR036191">
    <property type="entry name" value="RRF_sf"/>
</dbReference>
<evidence type="ECO:0000313" key="4">
    <source>
        <dbReference type="Proteomes" id="UP001221757"/>
    </source>
</evidence>
<dbReference type="EMBL" id="JARKIE010000263">
    <property type="protein sequence ID" value="KAJ7660053.1"/>
    <property type="molecule type" value="Genomic_DNA"/>
</dbReference>
<feature type="region of interest" description="Disordered" evidence="1">
    <location>
        <begin position="119"/>
        <end position="176"/>
    </location>
</feature>
<dbReference type="AlphaFoldDB" id="A0AAD7CRR4"/>
<feature type="domain" description="Ribosome recycling factor" evidence="2">
    <location>
        <begin position="58"/>
        <end position="129"/>
    </location>
</feature>
<name>A0AAD7CRR4_MYCRO</name>
<keyword evidence="4" id="KW-1185">Reference proteome</keyword>
<feature type="compositionally biased region" description="Basic and acidic residues" evidence="1">
    <location>
        <begin position="130"/>
        <end position="140"/>
    </location>
</feature>
<dbReference type="Gene3D" id="3.30.1360.40">
    <property type="match status" value="1"/>
</dbReference>
<evidence type="ECO:0000256" key="1">
    <source>
        <dbReference type="SAM" id="MobiDB-lite"/>
    </source>
</evidence>
<dbReference type="SUPFAM" id="SSF55194">
    <property type="entry name" value="Ribosome recycling factor, RRF"/>
    <property type="match status" value="1"/>
</dbReference>
<evidence type="ECO:0000313" key="3">
    <source>
        <dbReference type="EMBL" id="KAJ7660053.1"/>
    </source>
</evidence>
<protein>
    <recommendedName>
        <fullName evidence="2">Ribosome recycling factor domain-containing protein</fullName>
    </recommendedName>
</protein>